<dbReference type="InterPro" id="IPR007492">
    <property type="entry name" value="LytTR_DNA-bd_dom"/>
</dbReference>
<keyword evidence="3" id="KW-0597">Phosphoprotein</keyword>
<name>A0AAE3A3A3_9FIRM</name>
<dbReference type="InterPro" id="IPR001789">
    <property type="entry name" value="Sig_transdc_resp-reg_receiver"/>
</dbReference>
<keyword evidence="6" id="KW-0238">DNA-binding</keyword>
<dbReference type="GO" id="GO:0000156">
    <property type="term" value="F:phosphorelay response regulator activity"/>
    <property type="evidence" value="ECO:0007669"/>
    <property type="project" value="InterPro"/>
</dbReference>
<dbReference type="PROSITE" id="PS50930">
    <property type="entry name" value="HTH_LYTTR"/>
    <property type="match status" value="1"/>
</dbReference>
<comment type="caution">
    <text evidence="6">The sequence shown here is derived from an EMBL/GenBank/DDBJ whole genome shotgun (WGS) entry which is preliminary data.</text>
</comment>
<dbReference type="InterPro" id="IPR011006">
    <property type="entry name" value="CheY-like_superfamily"/>
</dbReference>
<feature type="domain" description="HTH LytTR-type" evidence="5">
    <location>
        <begin position="133"/>
        <end position="234"/>
    </location>
</feature>
<evidence type="ECO:0000259" key="4">
    <source>
        <dbReference type="PROSITE" id="PS50110"/>
    </source>
</evidence>
<dbReference type="Pfam" id="PF04397">
    <property type="entry name" value="LytTR"/>
    <property type="match status" value="1"/>
</dbReference>
<dbReference type="GO" id="GO:0003677">
    <property type="term" value="F:DNA binding"/>
    <property type="evidence" value="ECO:0007669"/>
    <property type="project" value="UniProtKB-KW"/>
</dbReference>
<organism evidence="6 7">
    <name type="scientific">Waltera acetigignens</name>
    <dbReference type="NCBI Taxonomy" id="2981769"/>
    <lineage>
        <taxon>Bacteria</taxon>
        <taxon>Bacillati</taxon>
        <taxon>Bacillota</taxon>
        <taxon>Clostridia</taxon>
        <taxon>Lachnospirales</taxon>
        <taxon>Lachnospiraceae</taxon>
        <taxon>Waltera</taxon>
    </lineage>
</organism>
<dbReference type="SMART" id="SM00448">
    <property type="entry name" value="REC"/>
    <property type="match status" value="1"/>
</dbReference>
<dbReference type="Gene3D" id="2.40.50.1020">
    <property type="entry name" value="LytTr DNA-binding domain"/>
    <property type="match status" value="1"/>
</dbReference>
<dbReference type="Proteomes" id="UP001197795">
    <property type="component" value="Unassembled WGS sequence"/>
</dbReference>
<dbReference type="EMBL" id="JAJEPV010000031">
    <property type="protein sequence ID" value="MCC2120368.1"/>
    <property type="molecule type" value="Genomic_DNA"/>
</dbReference>
<dbReference type="PANTHER" id="PTHR37299">
    <property type="entry name" value="TRANSCRIPTIONAL REGULATOR-RELATED"/>
    <property type="match status" value="1"/>
</dbReference>
<evidence type="ECO:0000313" key="6">
    <source>
        <dbReference type="EMBL" id="MCC2120368.1"/>
    </source>
</evidence>
<dbReference type="RefSeq" id="WP_227733559.1">
    <property type="nucleotide sequence ID" value="NZ_JAJEPV010000031.1"/>
</dbReference>
<keyword evidence="7" id="KW-1185">Reference proteome</keyword>
<sequence length="245" mass="28595">MIKVAFCDDDLSVLKELSVLMDRYRVERNQDITYAAFHSPLELLSEVERGTRLDIIFLDVLMPGQDGISAAREIRKYDTSVKIIYLTSSSEYAVDSYEVGAYFYQLKPIWQESFYRLMDSVLRECLRNEKNSLILRCKTGITRLELDKLKYCEVTGRNLLLHKEDGEVLDSVGKLDDLCEQLKDYECFVRCHRSYMINMDYVKSISNKAVILSDGTQIPIPHGKYSELKDKFFSYFFRKNQTFLA</sequence>
<evidence type="ECO:0000256" key="1">
    <source>
        <dbReference type="ARBA" id="ARBA00018672"/>
    </source>
</evidence>
<proteinExistence type="predicted"/>
<evidence type="ECO:0000256" key="3">
    <source>
        <dbReference type="PROSITE-ProRule" id="PRU00169"/>
    </source>
</evidence>
<dbReference type="SUPFAM" id="SSF52172">
    <property type="entry name" value="CheY-like"/>
    <property type="match status" value="1"/>
</dbReference>
<reference evidence="6 7" key="1">
    <citation type="submission" date="2021-10" db="EMBL/GenBank/DDBJ databases">
        <title>Anaerobic single-cell dispensing facilitates the cultivation of human gut bacteria.</title>
        <authorList>
            <person name="Afrizal A."/>
        </authorList>
    </citation>
    <scope>NUCLEOTIDE SEQUENCE [LARGE SCALE GENOMIC DNA]</scope>
    <source>
        <strain evidence="6 7">CLA-AA-H273</strain>
    </source>
</reference>
<dbReference type="PROSITE" id="PS50110">
    <property type="entry name" value="RESPONSE_REGULATORY"/>
    <property type="match status" value="1"/>
</dbReference>
<dbReference type="AlphaFoldDB" id="A0AAE3A3A3"/>
<gene>
    <name evidence="6" type="ORF">LKD75_12355</name>
</gene>
<dbReference type="Pfam" id="PF00072">
    <property type="entry name" value="Response_reg"/>
    <property type="match status" value="1"/>
</dbReference>
<dbReference type="Gene3D" id="3.40.50.2300">
    <property type="match status" value="1"/>
</dbReference>
<feature type="domain" description="Response regulatory" evidence="4">
    <location>
        <begin position="3"/>
        <end position="122"/>
    </location>
</feature>
<evidence type="ECO:0000256" key="2">
    <source>
        <dbReference type="ARBA" id="ARBA00024867"/>
    </source>
</evidence>
<evidence type="ECO:0000313" key="7">
    <source>
        <dbReference type="Proteomes" id="UP001197795"/>
    </source>
</evidence>
<dbReference type="SMART" id="SM00850">
    <property type="entry name" value="LytTR"/>
    <property type="match status" value="1"/>
</dbReference>
<accession>A0AAE3A3A3</accession>
<protein>
    <recommendedName>
        <fullName evidence="1">Stage 0 sporulation protein A homolog</fullName>
    </recommendedName>
</protein>
<feature type="modified residue" description="4-aspartylphosphate" evidence="3">
    <location>
        <position position="59"/>
    </location>
</feature>
<evidence type="ECO:0000259" key="5">
    <source>
        <dbReference type="PROSITE" id="PS50930"/>
    </source>
</evidence>
<comment type="function">
    <text evidence="2">May play the central regulatory role in sporulation. It may be an element of the effector pathway responsible for the activation of sporulation genes in response to nutritional stress. Spo0A may act in concert with spo0H (a sigma factor) to control the expression of some genes that are critical to the sporulation process.</text>
</comment>
<dbReference type="InterPro" id="IPR046947">
    <property type="entry name" value="LytR-like"/>
</dbReference>
<dbReference type="PANTHER" id="PTHR37299:SF1">
    <property type="entry name" value="STAGE 0 SPORULATION PROTEIN A HOMOLOG"/>
    <property type="match status" value="1"/>
</dbReference>